<sequence>MTDLERQERWKEIYQHPAYLPTVKWQTTWNTVEVNSTDLIEKANWCCENIEGYFSIRRDNNFRPLRIFSFNKEED</sequence>
<accession>A0A0F9PM51</accession>
<organism evidence="1">
    <name type="scientific">marine sediment metagenome</name>
    <dbReference type="NCBI Taxonomy" id="412755"/>
    <lineage>
        <taxon>unclassified sequences</taxon>
        <taxon>metagenomes</taxon>
        <taxon>ecological metagenomes</taxon>
    </lineage>
</organism>
<reference evidence="1" key="1">
    <citation type="journal article" date="2015" name="Nature">
        <title>Complex archaea that bridge the gap between prokaryotes and eukaryotes.</title>
        <authorList>
            <person name="Spang A."/>
            <person name="Saw J.H."/>
            <person name="Jorgensen S.L."/>
            <person name="Zaremba-Niedzwiedzka K."/>
            <person name="Martijn J."/>
            <person name="Lind A.E."/>
            <person name="van Eijk R."/>
            <person name="Schleper C."/>
            <person name="Guy L."/>
            <person name="Ettema T.J."/>
        </authorList>
    </citation>
    <scope>NUCLEOTIDE SEQUENCE</scope>
</reference>
<name>A0A0F9PM51_9ZZZZ</name>
<gene>
    <name evidence="1" type="ORF">LCGC14_1120740</name>
</gene>
<protein>
    <submittedName>
        <fullName evidence="1">Uncharacterized protein</fullName>
    </submittedName>
</protein>
<evidence type="ECO:0000313" key="1">
    <source>
        <dbReference type="EMBL" id="KKN02121.1"/>
    </source>
</evidence>
<comment type="caution">
    <text evidence="1">The sequence shown here is derived from an EMBL/GenBank/DDBJ whole genome shotgun (WGS) entry which is preliminary data.</text>
</comment>
<dbReference type="EMBL" id="LAZR01005181">
    <property type="protein sequence ID" value="KKN02121.1"/>
    <property type="molecule type" value="Genomic_DNA"/>
</dbReference>
<proteinExistence type="predicted"/>
<dbReference type="AlphaFoldDB" id="A0A0F9PM51"/>
<feature type="non-terminal residue" evidence="1">
    <location>
        <position position="75"/>
    </location>
</feature>